<protein>
    <submittedName>
        <fullName evidence="1">Uncharacterized protein</fullName>
    </submittedName>
</protein>
<evidence type="ECO:0000313" key="2">
    <source>
        <dbReference type="Proteomes" id="UP000093000"/>
    </source>
</evidence>
<dbReference type="Proteomes" id="UP000093000">
    <property type="component" value="Unassembled WGS sequence"/>
</dbReference>
<evidence type="ECO:0000313" key="1">
    <source>
        <dbReference type="EMBL" id="OBZ84357.1"/>
    </source>
</evidence>
<gene>
    <name evidence="1" type="ORF">A0J61_07596</name>
</gene>
<dbReference type="OrthoDB" id="2210181at2759"/>
<dbReference type="AlphaFoldDB" id="A0A1C7N5R2"/>
<sequence>MTQLVESNGYFTMDTGLADSFAKWSRVLQAWSPPQKKRRAVIVLDSKEEEELKKQKLLNRRAIYIPPPIIHDGPKDQWQKWSLYRATHQKLRRNPLPLLESIHLRKMLTTLQKDQSMPHHLQVSGQDEEEDDNVPLGTLMKSNQMRSIQPPTKAYDPIYTSKRAPQYPYHFQYSPHLFPLRFN</sequence>
<keyword evidence="2" id="KW-1185">Reference proteome</keyword>
<dbReference type="InParanoid" id="A0A1C7N5R2"/>
<name>A0A1C7N5R2_9FUNG</name>
<proteinExistence type="predicted"/>
<comment type="caution">
    <text evidence="1">The sequence shown here is derived from an EMBL/GenBank/DDBJ whole genome shotgun (WGS) entry which is preliminary data.</text>
</comment>
<organism evidence="1 2">
    <name type="scientific">Choanephora cucurbitarum</name>
    <dbReference type="NCBI Taxonomy" id="101091"/>
    <lineage>
        <taxon>Eukaryota</taxon>
        <taxon>Fungi</taxon>
        <taxon>Fungi incertae sedis</taxon>
        <taxon>Mucoromycota</taxon>
        <taxon>Mucoromycotina</taxon>
        <taxon>Mucoromycetes</taxon>
        <taxon>Mucorales</taxon>
        <taxon>Mucorineae</taxon>
        <taxon>Choanephoraceae</taxon>
        <taxon>Choanephoroideae</taxon>
        <taxon>Choanephora</taxon>
    </lineage>
</organism>
<dbReference type="EMBL" id="LUGH01000521">
    <property type="protein sequence ID" value="OBZ84357.1"/>
    <property type="molecule type" value="Genomic_DNA"/>
</dbReference>
<reference evidence="1 2" key="1">
    <citation type="submission" date="2016-03" db="EMBL/GenBank/DDBJ databases">
        <title>Choanephora cucurbitarum.</title>
        <authorList>
            <person name="Min B."/>
            <person name="Park H."/>
            <person name="Park J.-H."/>
            <person name="Shin H.-D."/>
            <person name="Choi I.-G."/>
        </authorList>
    </citation>
    <scope>NUCLEOTIDE SEQUENCE [LARGE SCALE GENOMIC DNA]</scope>
    <source>
        <strain evidence="1 2">KUS-F28377</strain>
    </source>
</reference>
<accession>A0A1C7N5R2</accession>